<feature type="transmembrane region" description="Helical" evidence="1">
    <location>
        <begin position="106"/>
        <end position="127"/>
    </location>
</feature>
<accession>A0A5M9HUK2</accession>
<dbReference type="EMBL" id="VMSO01000021">
    <property type="protein sequence ID" value="KAA8500604.1"/>
    <property type="molecule type" value="Genomic_DNA"/>
</dbReference>
<name>A0A5M9HUK2_9FIRM</name>
<evidence type="ECO:0000313" key="2">
    <source>
        <dbReference type="EMBL" id="KAA8500604.1"/>
    </source>
</evidence>
<gene>
    <name evidence="2" type="ORF">FNY66_12805</name>
</gene>
<dbReference type="AlphaFoldDB" id="A0A5M9HUK2"/>
<sequence length="264" mass="30078">MLGKLIKYDLKSAAKIFFLLHVIYLLICLVARFFYMDRLRFEEPVEPLVFSLILFVTLMTLLISALSIFTWMQVAFRFYRNLFSKEGYLSWTLPVSAPQHLWSKIISGYILMAADLLILSAGVLLLVTGDNVTSAYSMIADELENELGFSLGSFVCLLFITCLINCLCTVIMLYFSILVGQLFPSHRVLGAIAAYFITSFVVQILTMLLMLVFGFFPGYRGYSSAYGLDYTIRLLYMSLILMLIVTAIQYIAAHYIIKRKINLI</sequence>
<proteinExistence type="predicted"/>
<feature type="transmembrane region" description="Helical" evidence="1">
    <location>
        <begin position="236"/>
        <end position="257"/>
    </location>
</feature>
<dbReference type="Proteomes" id="UP000322025">
    <property type="component" value="Unassembled WGS sequence"/>
</dbReference>
<feature type="transmembrane region" description="Helical" evidence="1">
    <location>
        <begin position="192"/>
        <end position="216"/>
    </location>
</feature>
<feature type="transmembrane region" description="Helical" evidence="1">
    <location>
        <begin position="12"/>
        <end position="35"/>
    </location>
</feature>
<protein>
    <submittedName>
        <fullName evidence="2">Uncharacterized protein</fullName>
    </submittedName>
</protein>
<keyword evidence="1" id="KW-1133">Transmembrane helix</keyword>
<dbReference type="RefSeq" id="WP_087151730.1">
    <property type="nucleotide sequence ID" value="NZ_VMSO01000021.1"/>
</dbReference>
<keyword evidence="1" id="KW-0472">Membrane</keyword>
<evidence type="ECO:0000256" key="1">
    <source>
        <dbReference type="SAM" id="Phobius"/>
    </source>
</evidence>
<organism evidence="2 3">
    <name type="scientific">Mediterraneibacter catenae</name>
    <dbReference type="NCBI Taxonomy" id="2594882"/>
    <lineage>
        <taxon>Bacteria</taxon>
        <taxon>Bacillati</taxon>
        <taxon>Bacillota</taxon>
        <taxon>Clostridia</taxon>
        <taxon>Lachnospirales</taxon>
        <taxon>Lachnospiraceae</taxon>
        <taxon>Mediterraneibacter</taxon>
    </lineage>
</organism>
<feature type="transmembrane region" description="Helical" evidence="1">
    <location>
        <begin position="147"/>
        <end position="180"/>
    </location>
</feature>
<comment type="caution">
    <text evidence="2">The sequence shown here is derived from an EMBL/GenBank/DDBJ whole genome shotgun (WGS) entry which is preliminary data.</text>
</comment>
<evidence type="ECO:0000313" key="3">
    <source>
        <dbReference type="Proteomes" id="UP000322025"/>
    </source>
</evidence>
<keyword evidence="1" id="KW-0812">Transmembrane</keyword>
<dbReference type="OrthoDB" id="9816138at2"/>
<reference evidence="2" key="1">
    <citation type="submission" date="2019-07" db="EMBL/GenBank/DDBJ databases">
        <authorList>
            <person name="Wongkuna S."/>
            <person name="Scaria J."/>
        </authorList>
    </citation>
    <scope>NUCLEOTIDE SEQUENCE [LARGE SCALE GENOMIC DNA]</scope>
    <source>
        <strain evidence="2">SW178</strain>
    </source>
</reference>
<keyword evidence="3" id="KW-1185">Reference proteome</keyword>
<feature type="transmembrane region" description="Helical" evidence="1">
    <location>
        <begin position="47"/>
        <end position="72"/>
    </location>
</feature>